<evidence type="ECO:0000313" key="5">
    <source>
        <dbReference type="Proteomes" id="UP000198374"/>
    </source>
</evidence>
<dbReference type="AlphaFoldDB" id="A0A1Z5IC48"/>
<sequence>MKKVCIFTPHLSGFGGTETVISNLFSEFDTVADSNYHLKLFCVGGYENGEWLKGIKDRKIISFGKSMFLRKIKYVFFLPFLLPFLIAKEKDAFAVVVTHPIMWYILFLFKKIFRRKYLIVAWYHFSLKNKPIKRTYLNKADGYFAISSGIAGQYRNLGISKEKIRTIYNPVLRNSVTVPRTFSDDKRRFIYVGRVMLDGQKNLRYLIDVLANVHGNWELLIYGHGEISKVKAYIQSKNLSAKIKFMGFKKDVWTSLSRVDALLLTSKFEGFPMVLNEAISVGIPVISVNCETGPEDIINRNNGFLVEKNDQSLFIYYLQKMVDGQIQLSDYLQIKNSINQFYSDNYCLNFCNALASLKKEN</sequence>
<feature type="domain" description="Glycosyltransferase subfamily 4-like N-terminal" evidence="3">
    <location>
        <begin position="15"/>
        <end position="171"/>
    </location>
</feature>
<accession>A0A1Z5IC48</accession>
<dbReference type="InterPro" id="IPR028098">
    <property type="entry name" value="Glyco_trans_4-like_N"/>
</dbReference>
<keyword evidence="4" id="KW-0808">Transferase</keyword>
<dbReference type="RefSeq" id="WP_089109019.1">
    <property type="nucleotide sequence ID" value="NZ_BCMF01000005.1"/>
</dbReference>
<proteinExistence type="predicted"/>
<dbReference type="OrthoDB" id="9787617at2"/>
<dbReference type="Gene3D" id="3.40.50.2000">
    <property type="entry name" value="Glycogen Phosphorylase B"/>
    <property type="match status" value="2"/>
</dbReference>
<dbReference type="PANTHER" id="PTHR12526">
    <property type="entry name" value="GLYCOSYLTRANSFERASE"/>
    <property type="match status" value="1"/>
</dbReference>
<dbReference type="EMBL" id="BCMF01000005">
    <property type="protein sequence ID" value="GAW99215.1"/>
    <property type="molecule type" value="Genomic_DNA"/>
</dbReference>
<feature type="domain" description="Glycosyl transferase family 1" evidence="2">
    <location>
        <begin position="182"/>
        <end position="325"/>
    </location>
</feature>
<keyword evidence="5" id="KW-1185">Reference proteome</keyword>
<protein>
    <submittedName>
        <fullName evidence="4">Glycosyltransferase group 1</fullName>
    </submittedName>
</protein>
<feature type="transmembrane region" description="Helical" evidence="1">
    <location>
        <begin position="92"/>
        <end position="109"/>
    </location>
</feature>
<dbReference type="InterPro" id="IPR001296">
    <property type="entry name" value="Glyco_trans_1"/>
</dbReference>
<comment type="caution">
    <text evidence="4">The sequence shown here is derived from an EMBL/GenBank/DDBJ whole genome shotgun (WGS) entry which is preliminary data.</text>
</comment>
<dbReference type="Pfam" id="PF00534">
    <property type="entry name" value="Glycos_transf_1"/>
    <property type="match status" value="1"/>
</dbReference>
<gene>
    <name evidence="4" type="ORF">IWT30_01176</name>
</gene>
<dbReference type="SUPFAM" id="SSF53756">
    <property type="entry name" value="UDP-Glycosyltransferase/glycogen phosphorylase"/>
    <property type="match status" value="1"/>
</dbReference>
<keyword evidence="1" id="KW-0472">Membrane</keyword>
<evidence type="ECO:0000256" key="1">
    <source>
        <dbReference type="SAM" id="Phobius"/>
    </source>
</evidence>
<organism evidence="4 5">
    <name type="scientific">Secundilactobacillus mixtipabuli</name>
    <dbReference type="NCBI Taxonomy" id="1435342"/>
    <lineage>
        <taxon>Bacteria</taxon>
        <taxon>Bacillati</taxon>
        <taxon>Bacillota</taxon>
        <taxon>Bacilli</taxon>
        <taxon>Lactobacillales</taxon>
        <taxon>Lactobacillaceae</taxon>
        <taxon>Secundilactobacillus</taxon>
    </lineage>
</organism>
<evidence type="ECO:0000259" key="2">
    <source>
        <dbReference type="Pfam" id="PF00534"/>
    </source>
</evidence>
<evidence type="ECO:0000259" key="3">
    <source>
        <dbReference type="Pfam" id="PF13439"/>
    </source>
</evidence>
<reference evidence="4 5" key="1">
    <citation type="submission" date="2015-11" db="EMBL/GenBank/DDBJ databases">
        <title>Draft genome sequences of new species of the genus Lactobacillus isolated from orchardgrass silage.</title>
        <authorList>
            <person name="Tohno M."/>
            <person name="Tanizawa Y."/>
            <person name="Arita M."/>
        </authorList>
    </citation>
    <scope>NUCLEOTIDE SEQUENCE [LARGE SCALE GENOMIC DNA]</scope>
    <source>
        <strain evidence="4 5">IWT30</strain>
    </source>
</reference>
<dbReference type="Proteomes" id="UP000198374">
    <property type="component" value="Unassembled WGS sequence"/>
</dbReference>
<evidence type="ECO:0000313" key="4">
    <source>
        <dbReference type="EMBL" id="GAW99215.1"/>
    </source>
</evidence>
<feature type="transmembrane region" description="Helical" evidence="1">
    <location>
        <begin position="68"/>
        <end position="86"/>
    </location>
</feature>
<dbReference type="Pfam" id="PF13439">
    <property type="entry name" value="Glyco_transf_4"/>
    <property type="match status" value="1"/>
</dbReference>
<name>A0A1Z5IC48_9LACO</name>
<dbReference type="GO" id="GO:0016757">
    <property type="term" value="F:glycosyltransferase activity"/>
    <property type="evidence" value="ECO:0007669"/>
    <property type="project" value="InterPro"/>
</dbReference>
<keyword evidence="1" id="KW-0812">Transmembrane</keyword>
<dbReference type="PANTHER" id="PTHR12526:SF630">
    <property type="entry name" value="GLYCOSYLTRANSFERASE"/>
    <property type="match status" value="1"/>
</dbReference>
<dbReference type="CDD" id="cd03811">
    <property type="entry name" value="GT4_GT28_WabH-like"/>
    <property type="match status" value="1"/>
</dbReference>
<keyword evidence="1" id="KW-1133">Transmembrane helix</keyword>